<reference evidence="2 3" key="1">
    <citation type="submission" date="2018-02" db="EMBL/GenBank/DDBJ databases">
        <title>Draft genome sequence of Mycobacterium virginiense isolated from mud of a swine farm in Japan.</title>
        <authorList>
            <person name="Ohya K."/>
        </authorList>
    </citation>
    <scope>NUCLEOTIDE SEQUENCE [LARGE SCALE GENOMIC DNA]</scope>
    <source>
        <strain evidence="2 3">GF75</strain>
    </source>
</reference>
<dbReference type="SMART" id="SM00644">
    <property type="entry name" value="Ami_2"/>
    <property type="match status" value="1"/>
</dbReference>
<proteinExistence type="predicted"/>
<organism evidence="2 3">
    <name type="scientific">Mycolicibacter virginiensis</name>
    <dbReference type="NCBI Taxonomy" id="1795032"/>
    <lineage>
        <taxon>Bacteria</taxon>
        <taxon>Bacillati</taxon>
        <taxon>Actinomycetota</taxon>
        <taxon>Actinomycetes</taxon>
        <taxon>Mycobacteriales</taxon>
        <taxon>Mycobacteriaceae</taxon>
        <taxon>Mycolicibacter</taxon>
    </lineage>
</organism>
<sequence>MPAKTPPTGDPTWLEDVLRPALGDRLKTLPGWKDAGVGGTMGRIWGVIWHHTGNARESAQSIRNGRPDLAGPLAQLHIAPDGTVTIVAVGPCNHAGRGSWTGLPTDNANGLTIGIECAWPSDASLTEATQTRERWPDAQIVAMRDTGAAISAYLGVDASHNISHEEWAKFGPAGFRQGKWDPGNLDMDWFRGEITKAMNGEFNTTPTTPEEPMPTLDDLTPAEQHELLDGVRWIKQQLGPNIWGPASSMGKNDSGQELTVRDGLAAHLRKAGA</sequence>
<accession>A0A9X7IMU5</accession>
<dbReference type="InterPro" id="IPR036505">
    <property type="entry name" value="Amidase/PGRP_sf"/>
</dbReference>
<comment type="caution">
    <text evidence="2">The sequence shown here is derived from an EMBL/GenBank/DDBJ whole genome shotgun (WGS) entry which is preliminary data.</text>
</comment>
<keyword evidence="3" id="KW-1185">Reference proteome</keyword>
<protein>
    <submittedName>
        <fullName evidence="2">N-acetylmuramoyl-L-alanine amidase</fullName>
    </submittedName>
</protein>
<dbReference type="SUPFAM" id="SSF55846">
    <property type="entry name" value="N-acetylmuramoyl-L-alanine amidase-like"/>
    <property type="match status" value="1"/>
</dbReference>
<evidence type="ECO:0000313" key="2">
    <source>
        <dbReference type="EMBL" id="PQM51869.1"/>
    </source>
</evidence>
<name>A0A9X7IMU5_9MYCO</name>
<dbReference type="InterPro" id="IPR002502">
    <property type="entry name" value="Amidase_domain"/>
</dbReference>
<feature type="domain" description="N-acetylmuramoyl-L-alanine amidase" evidence="1">
    <location>
        <begin position="32"/>
        <end position="183"/>
    </location>
</feature>
<dbReference type="GO" id="GO:0008745">
    <property type="term" value="F:N-acetylmuramoyl-L-alanine amidase activity"/>
    <property type="evidence" value="ECO:0007669"/>
    <property type="project" value="InterPro"/>
</dbReference>
<dbReference type="GO" id="GO:0009253">
    <property type="term" value="P:peptidoglycan catabolic process"/>
    <property type="evidence" value="ECO:0007669"/>
    <property type="project" value="InterPro"/>
</dbReference>
<dbReference type="Proteomes" id="UP000237911">
    <property type="component" value="Unassembled WGS sequence"/>
</dbReference>
<gene>
    <name evidence="2" type="ORF">C5U48_13015</name>
</gene>
<dbReference type="EMBL" id="PUEV01000056">
    <property type="protein sequence ID" value="PQM51869.1"/>
    <property type="molecule type" value="Genomic_DNA"/>
</dbReference>
<dbReference type="AlphaFoldDB" id="A0A9X7IMU5"/>
<dbReference type="Gene3D" id="3.40.80.10">
    <property type="entry name" value="Peptidoglycan recognition protein-like"/>
    <property type="match status" value="1"/>
</dbReference>
<dbReference type="Pfam" id="PF01510">
    <property type="entry name" value="Amidase_2"/>
    <property type="match status" value="1"/>
</dbReference>
<evidence type="ECO:0000259" key="1">
    <source>
        <dbReference type="SMART" id="SM00644"/>
    </source>
</evidence>
<dbReference type="RefSeq" id="WP_046284640.1">
    <property type="nucleotide sequence ID" value="NZ_PUEV01000056.1"/>
</dbReference>
<evidence type="ECO:0000313" key="3">
    <source>
        <dbReference type="Proteomes" id="UP000237911"/>
    </source>
</evidence>